<evidence type="ECO:0000256" key="1">
    <source>
        <dbReference type="ARBA" id="ARBA00000349"/>
    </source>
</evidence>
<dbReference type="InterPro" id="IPR033138">
    <property type="entry name" value="Cu_oxidase_CS"/>
</dbReference>
<evidence type="ECO:0000256" key="4">
    <source>
        <dbReference type="ARBA" id="ARBA00012297"/>
    </source>
</evidence>
<dbReference type="PROSITE" id="PS00079">
    <property type="entry name" value="MULTICOPPER_OXIDASE1"/>
    <property type="match status" value="1"/>
</dbReference>
<evidence type="ECO:0000313" key="17">
    <source>
        <dbReference type="EMBL" id="CAA3007626.1"/>
    </source>
</evidence>
<reference evidence="17 18" key="1">
    <citation type="submission" date="2019-12" db="EMBL/GenBank/DDBJ databases">
        <authorList>
            <person name="Alioto T."/>
            <person name="Alioto T."/>
            <person name="Gomez Garrido J."/>
        </authorList>
    </citation>
    <scope>NUCLEOTIDE SEQUENCE [LARGE SCALE GENOMIC DNA]</scope>
</reference>
<keyword evidence="7 13" id="KW-0479">Metal-binding</keyword>
<dbReference type="Pfam" id="PF00394">
    <property type="entry name" value="Cu-oxidase"/>
    <property type="match status" value="1"/>
</dbReference>
<dbReference type="OrthoDB" id="2121828at2759"/>
<name>A0A8S0TRU8_OLEEU</name>
<dbReference type="PANTHER" id="PTHR11709:SF292">
    <property type="entry name" value="LACCASE-1"/>
    <property type="match status" value="1"/>
</dbReference>
<comment type="subcellular location">
    <subcellularLocation>
        <location evidence="2 13">Secreted</location>
        <location evidence="2 13">Extracellular space</location>
        <location evidence="2 13">Apoplast</location>
    </subcellularLocation>
</comment>
<gene>
    <name evidence="17" type="ORF">OLEA9_A005773</name>
</gene>
<dbReference type="EC" id="1.10.3.2" evidence="4 13"/>
<evidence type="ECO:0000256" key="9">
    <source>
        <dbReference type="ARBA" id="ARBA00023002"/>
    </source>
</evidence>
<feature type="chain" id="PRO_5035968948" description="Laccase" evidence="13">
    <location>
        <begin position="26"/>
        <end position="576"/>
    </location>
</feature>
<dbReference type="FunFam" id="2.60.40.420:FF:000049">
    <property type="entry name" value="Laccase"/>
    <property type="match status" value="1"/>
</dbReference>
<feature type="signal peptide" evidence="13">
    <location>
        <begin position="1"/>
        <end position="25"/>
    </location>
</feature>
<dbReference type="InterPro" id="IPR034289">
    <property type="entry name" value="CuRO_3_LCC"/>
</dbReference>
<dbReference type="InterPro" id="IPR008972">
    <property type="entry name" value="Cupredoxin"/>
</dbReference>
<dbReference type="Gene3D" id="2.60.40.420">
    <property type="entry name" value="Cupredoxins - blue copper proteins"/>
    <property type="match status" value="3"/>
</dbReference>
<comment type="catalytic activity">
    <reaction evidence="1 13">
        <text>4 hydroquinone + O2 = 4 benzosemiquinone + 2 H2O</text>
        <dbReference type="Rhea" id="RHEA:11276"/>
        <dbReference type="ChEBI" id="CHEBI:15377"/>
        <dbReference type="ChEBI" id="CHEBI:15379"/>
        <dbReference type="ChEBI" id="CHEBI:17594"/>
        <dbReference type="ChEBI" id="CHEBI:17977"/>
        <dbReference type="EC" id="1.10.3.2"/>
    </reaction>
</comment>
<dbReference type="SUPFAM" id="SSF49503">
    <property type="entry name" value="Cupredoxins"/>
    <property type="match status" value="3"/>
</dbReference>
<dbReference type="Pfam" id="PF07732">
    <property type="entry name" value="Cu-oxidase_3"/>
    <property type="match status" value="1"/>
</dbReference>
<dbReference type="FunFam" id="2.60.40.420:FF:000062">
    <property type="entry name" value="Laccase"/>
    <property type="match status" value="1"/>
</dbReference>
<comment type="similarity">
    <text evidence="3 13">Belongs to the multicopper oxidase family.</text>
</comment>
<keyword evidence="5 13" id="KW-0052">Apoplast</keyword>
<protein>
    <recommendedName>
        <fullName evidence="4 13">Laccase</fullName>
        <ecNumber evidence="4 13">1.10.3.2</ecNumber>
    </recommendedName>
    <alternativeName>
        <fullName evidence="13">Benzenediol:oxygen oxidoreductase</fullName>
    </alternativeName>
    <alternativeName>
        <fullName evidence="13">Diphenol oxidase</fullName>
    </alternativeName>
    <alternativeName>
        <fullName evidence="13">Urishiol oxidase</fullName>
    </alternativeName>
</protein>
<keyword evidence="6 13" id="KW-0964">Secreted</keyword>
<dbReference type="Gramene" id="OE9A005773T3">
    <property type="protein sequence ID" value="OE9A005773C3"/>
    <property type="gene ID" value="OE9A005773"/>
</dbReference>
<evidence type="ECO:0000256" key="7">
    <source>
        <dbReference type="ARBA" id="ARBA00022723"/>
    </source>
</evidence>
<keyword evidence="13" id="KW-0732">Signal</keyword>
<keyword evidence="11" id="KW-0325">Glycoprotein</keyword>
<comment type="caution">
    <text evidence="17">The sequence shown here is derived from an EMBL/GenBank/DDBJ whole genome shotgun (WGS) entry which is preliminary data.</text>
</comment>
<feature type="domain" description="Plastocyanin-like" evidence="14">
    <location>
        <begin position="162"/>
        <end position="310"/>
    </location>
</feature>
<keyword evidence="10 13" id="KW-0186">Copper</keyword>
<evidence type="ECO:0000256" key="8">
    <source>
        <dbReference type="ARBA" id="ARBA00022737"/>
    </source>
</evidence>
<evidence type="ECO:0000256" key="5">
    <source>
        <dbReference type="ARBA" id="ARBA00022523"/>
    </source>
</evidence>
<keyword evidence="18" id="KW-1185">Reference proteome</keyword>
<evidence type="ECO:0000313" key="18">
    <source>
        <dbReference type="Proteomes" id="UP000594638"/>
    </source>
</evidence>
<dbReference type="GO" id="GO:0005507">
    <property type="term" value="F:copper ion binding"/>
    <property type="evidence" value="ECO:0007669"/>
    <property type="project" value="InterPro"/>
</dbReference>
<dbReference type="InterPro" id="IPR011707">
    <property type="entry name" value="Cu-oxidase-like_N"/>
</dbReference>
<dbReference type="InterPro" id="IPR002355">
    <property type="entry name" value="Cu_oxidase_Cu_BS"/>
</dbReference>
<dbReference type="Proteomes" id="UP000594638">
    <property type="component" value="Unassembled WGS sequence"/>
</dbReference>
<dbReference type="AlphaFoldDB" id="A0A8S0TRU8"/>
<dbReference type="InterPro" id="IPR011706">
    <property type="entry name" value="Cu-oxidase_C"/>
</dbReference>
<proteinExistence type="inferred from homology"/>
<keyword evidence="8 13" id="KW-0677">Repeat</keyword>
<dbReference type="InterPro" id="IPR034285">
    <property type="entry name" value="CuRO_2_LCC"/>
</dbReference>
<feature type="domain" description="Plastocyanin-like" evidence="15">
    <location>
        <begin position="422"/>
        <end position="558"/>
    </location>
</feature>
<dbReference type="CDD" id="cd13875">
    <property type="entry name" value="CuRO_2_LCC_plant"/>
    <property type="match status" value="1"/>
</dbReference>
<evidence type="ECO:0000256" key="13">
    <source>
        <dbReference type="RuleBase" id="RU361119"/>
    </source>
</evidence>
<dbReference type="InterPro" id="IPR017761">
    <property type="entry name" value="Laccase"/>
</dbReference>
<dbReference type="NCBIfam" id="TIGR03389">
    <property type="entry name" value="laccase"/>
    <property type="match status" value="1"/>
</dbReference>
<dbReference type="GO" id="GO:0048046">
    <property type="term" value="C:apoplast"/>
    <property type="evidence" value="ECO:0007669"/>
    <property type="project" value="UniProtKB-SubCell"/>
</dbReference>
<dbReference type="PANTHER" id="PTHR11709">
    <property type="entry name" value="MULTI-COPPER OXIDASE"/>
    <property type="match status" value="1"/>
</dbReference>
<dbReference type="CDD" id="cd13849">
    <property type="entry name" value="CuRO_1_LCC_plant"/>
    <property type="match status" value="1"/>
</dbReference>
<dbReference type="GO" id="GO:0046274">
    <property type="term" value="P:lignin catabolic process"/>
    <property type="evidence" value="ECO:0007669"/>
    <property type="project" value="UniProtKB-KW"/>
</dbReference>
<dbReference type="PROSITE" id="PS00080">
    <property type="entry name" value="MULTICOPPER_OXIDASE2"/>
    <property type="match status" value="1"/>
</dbReference>
<sequence length="576" mass="64423">MESFFYQLLLVGIFLVTFSLPSSFSAVPTRHFQFNLEWKKVTRLCHTKQLLTINGKYPGPTIIVNEGDNVQVKVTNRAARNTTIHWHGVRQLRTGWADGPAYITQCPIGTGKTYMYNFTVTDQRGTLLWHAHYSWQRASVYGAFIIYPRMPPPFSAPVQDHIPIIFGEWWNADVDAVENEMMLYGGGPNVSDAYTINGLPGPLYPCSIKDTLIQTVERGKTYLLRIINAALNDELFFAVANHTLTVVEIDSVYTKPFTTSAIMIAPGQTTNVLLTANQIPDGMFVMAARPYLTSVFPFDNSTTIGFLKYNTTKLGREKPPLPPSSLPSNLPSMEDTAFATNFSNQLRSLASTDYPCNVPKEIEKRVITTIGLSLQDCHVNETCKGYRNKRFYASMNNQSFIRPSRSVLESHYLKLNTGYASDFPEKPPNVFNYTGVDPVAENINMNPEFSTRLLEVPFGTKLEIVLQDTNFLNPENHPIHVHGHNFFIVGRGFGNFDVYKDPAGYNLVDPPERNTVAVPVGGWAAIRINADNPGVWFIHCHLEEHTSWGLATGFIVKSGPESSQCLLPPPSDLPPC</sequence>
<comment type="cofactor">
    <cofactor evidence="13">
        <name>Cu cation</name>
        <dbReference type="ChEBI" id="CHEBI:23378"/>
    </cofactor>
    <text evidence="13">Binds 4 Cu cations per monomer.</text>
</comment>
<evidence type="ECO:0000256" key="12">
    <source>
        <dbReference type="ARBA" id="ARBA00023185"/>
    </source>
</evidence>
<dbReference type="Pfam" id="PF07731">
    <property type="entry name" value="Cu-oxidase_2"/>
    <property type="match status" value="1"/>
</dbReference>
<evidence type="ECO:0000256" key="6">
    <source>
        <dbReference type="ARBA" id="ARBA00022525"/>
    </source>
</evidence>
<organism evidence="17 18">
    <name type="scientific">Olea europaea subsp. europaea</name>
    <dbReference type="NCBI Taxonomy" id="158383"/>
    <lineage>
        <taxon>Eukaryota</taxon>
        <taxon>Viridiplantae</taxon>
        <taxon>Streptophyta</taxon>
        <taxon>Embryophyta</taxon>
        <taxon>Tracheophyta</taxon>
        <taxon>Spermatophyta</taxon>
        <taxon>Magnoliopsida</taxon>
        <taxon>eudicotyledons</taxon>
        <taxon>Gunneridae</taxon>
        <taxon>Pentapetalae</taxon>
        <taxon>asterids</taxon>
        <taxon>lamiids</taxon>
        <taxon>Lamiales</taxon>
        <taxon>Oleaceae</taxon>
        <taxon>Oleeae</taxon>
        <taxon>Olea</taxon>
    </lineage>
</organism>
<dbReference type="EMBL" id="CACTIH010007279">
    <property type="protein sequence ID" value="CAA3007626.1"/>
    <property type="molecule type" value="Genomic_DNA"/>
</dbReference>
<evidence type="ECO:0000256" key="3">
    <source>
        <dbReference type="ARBA" id="ARBA00010609"/>
    </source>
</evidence>
<evidence type="ECO:0000259" key="14">
    <source>
        <dbReference type="Pfam" id="PF00394"/>
    </source>
</evidence>
<keyword evidence="12 13" id="KW-0439">Lignin degradation</keyword>
<dbReference type="CDD" id="cd13897">
    <property type="entry name" value="CuRO_3_LCC_plant"/>
    <property type="match status" value="1"/>
</dbReference>
<dbReference type="InterPro" id="IPR001117">
    <property type="entry name" value="Cu-oxidase_2nd"/>
</dbReference>
<dbReference type="InterPro" id="IPR045087">
    <property type="entry name" value="Cu-oxidase_fam"/>
</dbReference>
<evidence type="ECO:0000256" key="11">
    <source>
        <dbReference type="ARBA" id="ARBA00023180"/>
    </source>
</evidence>
<dbReference type="InterPro" id="IPR034288">
    <property type="entry name" value="CuRO_1_LCC"/>
</dbReference>
<comment type="function">
    <text evidence="13">Lignin degradation and detoxification of lignin-derived products.</text>
</comment>
<feature type="domain" description="Plastocyanin-like" evidence="16">
    <location>
        <begin position="36"/>
        <end position="149"/>
    </location>
</feature>
<keyword evidence="9 13" id="KW-0560">Oxidoreductase</keyword>
<accession>A0A8S0TRU8</accession>
<evidence type="ECO:0000259" key="16">
    <source>
        <dbReference type="Pfam" id="PF07732"/>
    </source>
</evidence>
<dbReference type="GO" id="GO:0052716">
    <property type="term" value="F:hydroquinone:oxygen oxidoreductase activity"/>
    <property type="evidence" value="ECO:0007669"/>
    <property type="project" value="UniProtKB-EC"/>
</dbReference>
<evidence type="ECO:0000256" key="2">
    <source>
        <dbReference type="ARBA" id="ARBA00004271"/>
    </source>
</evidence>
<evidence type="ECO:0000259" key="15">
    <source>
        <dbReference type="Pfam" id="PF07731"/>
    </source>
</evidence>
<evidence type="ECO:0000256" key="10">
    <source>
        <dbReference type="ARBA" id="ARBA00023008"/>
    </source>
</evidence>